<dbReference type="AlphaFoldDB" id="A0A4Q7NGX0"/>
<dbReference type="EMBL" id="SGXD01000004">
    <property type="protein sequence ID" value="RZS82968.1"/>
    <property type="molecule type" value="Genomic_DNA"/>
</dbReference>
<name>A0A4Q7NGX0_9ACTN</name>
<dbReference type="OrthoDB" id="5195644at2"/>
<gene>
    <name evidence="2" type="ORF">EV189_3366</name>
</gene>
<evidence type="ECO:0008006" key="4">
    <source>
        <dbReference type="Google" id="ProtNLM"/>
    </source>
</evidence>
<dbReference type="RefSeq" id="WP_130494073.1">
    <property type="nucleotide sequence ID" value="NZ_SGXD01000004.1"/>
</dbReference>
<dbReference type="Proteomes" id="UP000293638">
    <property type="component" value="Unassembled WGS sequence"/>
</dbReference>
<feature type="compositionally biased region" description="Basic and acidic residues" evidence="1">
    <location>
        <begin position="8"/>
        <end position="32"/>
    </location>
</feature>
<protein>
    <recommendedName>
        <fullName evidence="4">EcsC family protein</fullName>
    </recommendedName>
</protein>
<accession>A0A4Q7NGX0</accession>
<organism evidence="2 3">
    <name type="scientific">Motilibacter rhizosphaerae</name>
    <dbReference type="NCBI Taxonomy" id="598652"/>
    <lineage>
        <taxon>Bacteria</taxon>
        <taxon>Bacillati</taxon>
        <taxon>Actinomycetota</taxon>
        <taxon>Actinomycetes</taxon>
        <taxon>Motilibacterales</taxon>
        <taxon>Motilibacteraceae</taxon>
        <taxon>Motilibacter</taxon>
    </lineage>
</organism>
<reference evidence="2 3" key="1">
    <citation type="submission" date="2019-02" db="EMBL/GenBank/DDBJ databases">
        <title>Genomic Encyclopedia of Type Strains, Phase IV (KMG-IV): sequencing the most valuable type-strain genomes for metagenomic binning, comparative biology and taxonomic classification.</title>
        <authorList>
            <person name="Goeker M."/>
        </authorList>
    </citation>
    <scope>NUCLEOTIDE SEQUENCE [LARGE SCALE GENOMIC DNA]</scope>
    <source>
        <strain evidence="2 3">DSM 45622</strain>
    </source>
</reference>
<evidence type="ECO:0000256" key="1">
    <source>
        <dbReference type="SAM" id="MobiDB-lite"/>
    </source>
</evidence>
<evidence type="ECO:0000313" key="2">
    <source>
        <dbReference type="EMBL" id="RZS82968.1"/>
    </source>
</evidence>
<keyword evidence="3" id="KW-1185">Reference proteome</keyword>
<proteinExistence type="predicted"/>
<sequence>MRLTKRASRAEDQPRVESPDEQHGDGLPERLARLAGSQSEDRGERARQLADVAGALAGSARQAGGRAVVGGRWLVDTLLDVAPRLPLRDRETLRAHHPGLDDRAIAAALVRGASRTTGLLGAAGGAVAAASWAAPPSLLLSGPVELAAETLAVAAVEVKLVAELHALHGVVPRGTAVERTQQYVSSWAQGRGIDPTDPKWMASTLGTAAKAQIRKRMMGRAARGVTTLGPLLSGAAAGALVNSKATRGLAARIQEDLEGKVWRAGS</sequence>
<feature type="region of interest" description="Disordered" evidence="1">
    <location>
        <begin position="1"/>
        <end position="43"/>
    </location>
</feature>
<evidence type="ECO:0000313" key="3">
    <source>
        <dbReference type="Proteomes" id="UP000293638"/>
    </source>
</evidence>
<comment type="caution">
    <text evidence="2">The sequence shown here is derived from an EMBL/GenBank/DDBJ whole genome shotgun (WGS) entry which is preliminary data.</text>
</comment>